<keyword evidence="4" id="KW-1185">Reference proteome</keyword>
<dbReference type="InterPro" id="IPR044398">
    <property type="entry name" value="Globin-sensor_dom"/>
</dbReference>
<dbReference type="Proteomes" id="UP000603453">
    <property type="component" value="Unassembled WGS sequence"/>
</dbReference>
<reference evidence="3" key="1">
    <citation type="submission" date="2020-12" db="EMBL/GenBank/DDBJ databases">
        <title>Metabolic potential, ecology and presence of endohyphal bacteria is reflected in genomic diversity of Mucoromycotina.</title>
        <authorList>
            <person name="Muszewska A."/>
            <person name="Okrasinska A."/>
            <person name="Steczkiewicz K."/>
            <person name="Drgas O."/>
            <person name="Orlowska M."/>
            <person name="Perlinska-Lenart U."/>
            <person name="Aleksandrzak-Piekarczyk T."/>
            <person name="Szatraj K."/>
            <person name="Zielenkiewicz U."/>
            <person name="Pilsyk S."/>
            <person name="Malc E."/>
            <person name="Mieczkowski P."/>
            <person name="Kruszewska J.S."/>
            <person name="Biernat P."/>
            <person name="Pawlowska J."/>
        </authorList>
    </citation>
    <scope>NUCLEOTIDE SEQUENCE</scope>
    <source>
        <strain evidence="3">WA0000017839</strain>
    </source>
</reference>
<evidence type="ECO:0000256" key="1">
    <source>
        <dbReference type="SAM" id="Phobius"/>
    </source>
</evidence>
<dbReference type="InterPro" id="IPR009050">
    <property type="entry name" value="Globin-like_sf"/>
</dbReference>
<dbReference type="PANTHER" id="PTHR42071:SF1">
    <property type="entry name" value="GLOBIN-SENSOR DOMAIN-CONTAINING PROTEIN"/>
    <property type="match status" value="1"/>
</dbReference>
<gene>
    <name evidence="3" type="ORF">INT47_013002</name>
</gene>
<organism evidence="3 4">
    <name type="scientific">Mucor saturninus</name>
    <dbReference type="NCBI Taxonomy" id="64648"/>
    <lineage>
        <taxon>Eukaryota</taxon>
        <taxon>Fungi</taxon>
        <taxon>Fungi incertae sedis</taxon>
        <taxon>Mucoromycota</taxon>
        <taxon>Mucoromycotina</taxon>
        <taxon>Mucoromycetes</taxon>
        <taxon>Mucorales</taxon>
        <taxon>Mucorineae</taxon>
        <taxon>Mucoraceae</taxon>
        <taxon>Mucor</taxon>
    </lineage>
</organism>
<dbReference type="GO" id="GO:0020037">
    <property type="term" value="F:heme binding"/>
    <property type="evidence" value="ECO:0007669"/>
    <property type="project" value="InterPro"/>
</dbReference>
<keyword evidence="1" id="KW-0472">Membrane</keyword>
<sequence length="239" mass="26933">MQHIDSEKLYADGQYRFEYVSKFMDFGADDIKAIGSVADAIRPLAPVVVDAVYAKLFQFDVTKKHFVPKNDGFEGQAPTSLEDLTLDHPQIKFRKDFLGKYLNKILSGPYDDRFLRYLDWVAKIHTDTPEKKSKINVDYIHINALMGFVESVLVDAVVGLGLDKKEESAALCAFNKLMWIQNDYFAKYYCNPSTIHDANISAKNNESCLARLASPASILPLAVGILAGAFGTYYKLRRE</sequence>
<keyword evidence="1" id="KW-0812">Transmembrane</keyword>
<protein>
    <recommendedName>
        <fullName evidence="2">Globin-sensor domain-containing protein</fullName>
    </recommendedName>
</protein>
<keyword evidence="1" id="KW-1133">Transmembrane helix</keyword>
<dbReference type="SUPFAM" id="SSF46458">
    <property type="entry name" value="Globin-like"/>
    <property type="match status" value="1"/>
</dbReference>
<dbReference type="AlphaFoldDB" id="A0A8H7QYQ8"/>
<comment type="caution">
    <text evidence="3">The sequence shown here is derived from an EMBL/GenBank/DDBJ whole genome shotgun (WGS) entry which is preliminary data.</text>
</comment>
<evidence type="ECO:0000313" key="3">
    <source>
        <dbReference type="EMBL" id="KAG2201191.1"/>
    </source>
</evidence>
<accession>A0A8H7QYQ8</accession>
<dbReference type="PANTHER" id="PTHR42071">
    <property type="entry name" value="PROTOGLOBIN DOMAIN-CONTAINING PROTEIN"/>
    <property type="match status" value="1"/>
</dbReference>
<dbReference type="EMBL" id="JAEPRD010000074">
    <property type="protein sequence ID" value="KAG2201191.1"/>
    <property type="molecule type" value="Genomic_DNA"/>
</dbReference>
<evidence type="ECO:0000313" key="4">
    <source>
        <dbReference type="Proteomes" id="UP000603453"/>
    </source>
</evidence>
<dbReference type="InterPro" id="IPR012292">
    <property type="entry name" value="Globin/Proto"/>
</dbReference>
<proteinExistence type="predicted"/>
<dbReference type="GO" id="GO:0019825">
    <property type="term" value="F:oxygen binding"/>
    <property type="evidence" value="ECO:0007669"/>
    <property type="project" value="InterPro"/>
</dbReference>
<dbReference type="OrthoDB" id="10027058at2759"/>
<evidence type="ECO:0000259" key="2">
    <source>
        <dbReference type="Pfam" id="PF11563"/>
    </source>
</evidence>
<feature type="transmembrane region" description="Helical" evidence="1">
    <location>
        <begin position="212"/>
        <end position="234"/>
    </location>
</feature>
<feature type="domain" description="Globin-sensor" evidence="2">
    <location>
        <begin position="15"/>
        <end position="191"/>
    </location>
</feature>
<dbReference type="Gene3D" id="1.10.490.10">
    <property type="entry name" value="Globins"/>
    <property type="match status" value="1"/>
</dbReference>
<name>A0A8H7QYQ8_9FUNG</name>
<dbReference type="Pfam" id="PF11563">
    <property type="entry name" value="Protoglobin"/>
    <property type="match status" value="1"/>
</dbReference>